<keyword evidence="2" id="KW-1185">Reference proteome</keyword>
<name>A0A0S3S018_PHAAN</name>
<gene>
    <name evidence="1" type="primary">Vigan.04G375000</name>
    <name evidence="1" type="ORF">VIGAN_04375000</name>
</gene>
<organism evidence="1 2">
    <name type="scientific">Vigna angularis var. angularis</name>
    <dbReference type="NCBI Taxonomy" id="157739"/>
    <lineage>
        <taxon>Eukaryota</taxon>
        <taxon>Viridiplantae</taxon>
        <taxon>Streptophyta</taxon>
        <taxon>Embryophyta</taxon>
        <taxon>Tracheophyta</taxon>
        <taxon>Spermatophyta</taxon>
        <taxon>Magnoliopsida</taxon>
        <taxon>eudicotyledons</taxon>
        <taxon>Gunneridae</taxon>
        <taxon>Pentapetalae</taxon>
        <taxon>rosids</taxon>
        <taxon>fabids</taxon>
        <taxon>Fabales</taxon>
        <taxon>Fabaceae</taxon>
        <taxon>Papilionoideae</taxon>
        <taxon>50 kb inversion clade</taxon>
        <taxon>NPAAA clade</taxon>
        <taxon>indigoferoid/millettioid clade</taxon>
        <taxon>Phaseoleae</taxon>
        <taxon>Vigna</taxon>
    </lineage>
</organism>
<accession>A0A0S3S018</accession>
<protein>
    <submittedName>
        <fullName evidence="1">Uncharacterized protein</fullName>
    </submittedName>
</protein>
<evidence type="ECO:0000313" key="1">
    <source>
        <dbReference type="EMBL" id="BAT86127.1"/>
    </source>
</evidence>
<reference evidence="1 2" key="1">
    <citation type="journal article" date="2015" name="Sci. Rep.">
        <title>The power of single molecule real-time sequencing technology in the de novo assembly of a eukaryotic genome.</title>
        <authorList>
            <person name="Sakai H."/>
            <person name="Naito K."/>
            <person name="Ogiso-Tanaka E."/>
            <person name="Takahashi Y."/>
            <person name="Iseki K."/>
            <person name="Muto C."/>
            <person name="Satou K."/>
            <person name="Teruya K."/>
            <person name="Shiroma A."/>
            <person name="Shimoji M."/>
            <person name="Hirano T."/>
            <person name="Itoh T."/>
            <person name="Kaga A."/>
            <person name="Tomooka N."/>
        </authorList>
    </citation>
    <scope>NUCLEOTIDE SEQUENCE [LARGE SCALE GENOMIC DNA]</scope>
    <source>
        <strain evidence="2">cv. Shumari</strain>
    </source>
</reference>
<dbReference type="Proteomes" id="UP000291084">
    <property type="component" value="Chromosome 4"/>
</dbReference>
<sequence length="78" mass="8786">MMMEDLCFTMACGGENEACDEGDWSSRWSDSNSNLGFSVSNLGLSPIKARDLLKGDCDFDSDQPLLKEEALWNFYVFM</sequence>
<proteinExistence type="predicted"/>
<dbReference type="EMBL" id="AP015037">
    <property type="protein sequence ID" value="BAT86127.1"/>
    <property type="molecule type" value="Genomic_DNA"/>
</dbReference>
<dbReference type="AlphaFoldDB" id="A0A0S3S018"/>
<evidence type="ECO:0000313" key="2">
    <source>
        <dbReference type="Proteomes" id="UP000291084"/>
    </source>
</evidence>